<comment type="caution">
    <text evidence="1">The sequence shown here is derived from an EMBL/GenBank/DDBJ whole genome shotgun (WGS) entry which is preliminary data.</text>
</comment>
<dbReference type="Proteomes" id="UP000285326">
    <property type="component" value="Unassembled WGS sequence"/>
</dbReference>
<proteinExistence type="predicted"/>
<name>A0A420IBU7_9PEZI</name>
<protein>
    <submittedName>
        <fullName evidence="1">Uncharacterized protein</fullName>
    </submittedName>
</protein>
<gene>
    <name evidence="1" type="ORF">GcM1_249093</name>
</gene>
<evidence type="ECO:0000313" key="2">
    <source>
        <dbReference type="Proteomes" id="UP000285326"/>
    </source>
</evidence>
<reference evidence="1 2" key="1">
    <citation type="journal article" date="2018" name="BMC Genomics">
        <title>Comparative genome analyses reveal sequence features reflecting distinct modes of host-adaptation between dicot and monocot powdery mildew.</title>
        <authorList>
            <person name="Wu Y."/>
            <person name="Ma X."/>
            <person name="Pan Z."/>
            <person name="Kale S.D."/>
            <person name="Song Y."/>
            <person name="King H."/>
            <person name="Zhang Q."/>
            <person name="Presley C."/>
            <person name="Deng X."/>
            <person name="Wei C.I."/>
            <person name="Xiao S."/>
        </authorList>
    </citation>
    <scope>NUCLEOTIDE SEQUENCE [LARGE SCALE GENOMIC DNA]</scope>
    <source>
        <strain evidence="1">UMSG1</strain>
    </source>
</reference>
<organism evidence="1 2">
    <name type="scientific">Golovinomyces cichoracearum</name>
    <dbReference type="NCBI Taxonomy" id="62708"/>
    <lineage>
        <taxon>Eukaryota</taxon>
        <taxon>Fungi</taxon>
        <taxon>Dikarya</taxon>
        <taxon>Ascomycota</taxon>
        <taxon>Pezizomycotina</taxon>
        <taxon>Leotiomycetes</taxon>
        <taxon>Erysiphales</taxon>
        <taxon>Erysiphaceae</taxon>
        <taxon>Golovinomyces</taxon>
    </lineage>
</organism>
<dbReference type="AlphaFoldDB" id="A0A420IBU7"/>
<dbReference type="EMBL" id="MCBS01024966">
    <property type="protein sequence ID" value="RKF71994.1"/>
    <property type="molecule type" value="Genomic_DNA"/>
</dbReference>
<sequence length="110" mass="12478">MVDVEGFRIAFQSQFQNKEQGDLHAEIGGLDRGAKETLIWCYERARELLRRSYRRDLPTDDNSALAPIEVVVLGNIVTAFVRGVKNNRFRSIVLVESMNNAGSLLKINKK</sequence>
<evidence type="ECO:0000313" key="1">
    <source>
        <dbReference type="EMBL" id="RKF71994.1"/>
    </source>
</evidence>
<accession>A0A420IBU7</accession>